<dbReference type="EMBL" id="JACHVQ010000001">
    <property type="protein sequence ID" value="MBB2891772.1"/>
    <property type="molecule type" value="Genomic_DNA"/>
</dbReference>
<keyword evidence="2" id="KW-1185">Reference proteome</keyword>
<evidence type="ECO:0000313" key="1">
    <source>
        <dbReference type="EMBL" id="MBB2891772.1"/>
    </source>
</evidence>
<evidence type="ECO:0000313" key="2">
    <source>
        <dbReference type="Proteomes" id="UP000559182"/>
    </source>
</evidence>
<gene>
    <name evidence="1" type="ORF">FHU39_001756</name>
</gene>
<dbReference type="Proteomes" id="UP000559182">
    <property type="component" value="Unassembled WGS sequence"/>
</dbReference>
<dbReference type="RefSeq" id="WP_183319992.1">
    <property type="nucleotide sequence ID" value="NZ_JACHVQ010000001.1"/>
</dbReference>
<evidence type="ECO:0008006" key="3">
    <source>
        <dbReference type="Google" id="ProtNLM"/>
    </source>
</evidence>
<proteinExistence type="predicted"/>
<reference evidence="1 2" key="1">
    <citation type="submission" date="2020-08" db="EMBL/GenBank/DDBJ databases">
        <title>Sequencing the genomes of 1000 actinobacteria strains.</title>
        <authorList>
            <person name="Klenk H.-P."/>
        </authorList>
    </citation>
    <scope>NUCLEOTIDE SEQUENCE [LARGE SCALE GENOMIC DNA]</scope>
    <source>
        <strain evidence="1 2">DSM 105369</strain>
    </source>
</reference>
<dbReference type="AlphaFoldDB" id="A0A839NAZ0"/>
<dbReference type="InterPro" id="IPR009003">
    <property type="entry name" value="Peptidase_S1_PA"/>
</dbReference>
<dbReference type="Gene3D" id="2.40.10.10">
    <property type="entry name" value="Trypsin-like serine proteases"/>
    <property type="match status" value="2"/>
</dbReference>
<accession>A0A839NAZ0</accession>
<protein>
    <recommendedName>
        <fullName evidence="3">Serine protease</fullName>
    </recommendedName>
</protein>
<dbReference type="InterPro" id="IPR043504">
    <property type="entry name" value="Peptidase_S1_PA_chymotrypsin"/>
</dbReference>
<sequence>MADERAQARAQIRGVKQAAEADLLAKKNVIGVDIADKETDGKNTGQLSIVVFVEEKQANSKLSAADRVPKEIDGVPTDVQQMKVVLQGPAMEAVTQLTPEVDTTVYATLHGGISMGPLRSVHLAPPDVPTEGDYIFAGTLGAMVRDRSNGATMALTNFHVACVNNTWSVGDRMVQPSLLDGGSSANQFGSLTRATLSDDVDGAVVTIDSGKATSATVQDIGDVAGHTAATVGTAVRKRGRTTELTYGSIVSTDFTVSIDYGSDVGNRTLHHQVRIQTDTSKSARFSDHGDSGSVVMDDNRNVVGLLFAGSDDGTWTFANPIQSVLDELNVDLMVAPVVTRPIIACLNTRLAVCNLTRTTTCVLTRAPGCNLTRTVVCTVTRPTTCLVTRPSACLLSRTTCTLTRSGCNIPVPGPGPVEGGQYDDGHGYGSTDEVPEEFWAGYLAALEEIDELDQAEQD</sequence>
<comment type="caution">
    <text evidence="1">The sequence shown here is derived from an EMBL/GenBank/DDBJ whole genome shotgun (WGS) entry which is preliminary data.</text>
</comment>
<organism evidence="1 2">
    <name type="scientific">Flexivirga oryzae</name>
    <dbReference type="NCBI Taxonomy" id="1794944"/>
    <lineage>
        <taxon>Bacteria</taxon>
        <taxon>Bacillati</taxon>
        <taxon>Actinomycetota</taxon>
        <taxon>Actinomycetes</taxon>
        <taxon>Micrococcales</taxon>
        <taxon>Dermacoccaceae</taxon>
        <taxon>Flexivirga</taxon>
    </lineage>
</organism>
<dbReference type="SUPFAM" id="SSF50494">
    <property type="entry name" value="Trypsin-like serine proteases"/>
    <property type="match status" value="1"/>
</dbReference>
<name>A0A839NAZ0_9MICO</name>